<keyword evidence="1" id="KW-0904">Protein phosphatase</keyword>
<comment type="cofactor">
    <cofactor evidence="1">
        <name>Mg(2+)</name>
        <dbReference type="ChEBI" id="CHEBI:18420"/>
    </cofactor>
</comment>
<name>A0A1E3QMB9_9ASCO</name>
<dbReference type="SUPFAM" id="SSF81606">
    <property type="entry name" value="PP2C-like"/>
    <property type="match status" value="1"/>
</dbReference>
<dbReference type="Proteomes" id="UP000094336">
    <property type="component" value="Unassembled WGS sequence"/>
</dbReference>
<proteinExistence type="inferred from homology"/>
<keyword evidence="1" id="KW-0460">Magnesium</keyword>
<dbReference type="Gene3D" id="3.60.40.10">
    <property type="entry name" value="PPM-type phosphatase domain"/>
    <property type="match status" value="1"/>
</dbReference>
<keyword evidence="1" id="KW-0479">Metal-binding</keyword>
<comment type="catalytic activity">
    <reaction evidence="1">
        <text>O-phospho-L-threonyl-[protein] + H2O = L-threonyl-[protein] + phosphate</text>
        <dbReference type="Rhea" id="RHEA:47004"/>
        <dbReference type="Rhea" id="RHEA-COMP:11060"/>
        <dbReference type="Rhea" id="RHEA-COMP:11605"/>
        <dbReference type="ChEBI" id="CHEBI:15377"/>
        <dbReference type="ChEBI" id="CHEBI:30013"/>
        <dbReference type="ChEBI" id="CHEBI:43474"/>
        <dbReference type="ChEBI" id="CHEBI:61977"/>
        <dbReference type="EC" id="3.1.3.16"/>
    </reaction>
</comment>
<dbReference type="EMBL" id="KV454434">
    <property type="protein sequence ID" value="ODQ78843.1"/>
    <property type="molecule type" value="Genomic_DNA"/>
</dbReference>
<dbReference type="PANTHER" id="PTHR12320:SF1">
    <property type="entry name" value="PROTEIN PHOSPHATASE PTC7 HOMOLOG"/>
    <property type="match status" value="1"/>
</dbReference>
<comment type="catalytic activity">
    <reaction evidence="1">
        <text>O-phospho-L-seryl-[protein] + H2O = L-seryl-[protein] + phosphate</text>
        <dbReference type="Rhea" id="RHEA:20629"/>
        <dbReference type="Rhea" id="RHEA-COMP:9863"/>
        <dbReference type="Rhea" id="RHEA-COMP:11604"/>
        <dbReference type="ChEBI" id="CHEBI:15377"/>
        <dbReference type="ChEBI" id="CHEBI:29999"/>
        <dbReference type="ChEBI" id="CHEBI:43474"/>
        <dbReference type="ChEBI" id="CHEBI:83421"/>
        <dbReference type="EC" id="3.1.3.16"/>
    </reaction>
</comment>
<dbReference type="GO" id="GO:0004722">
    <property type="term" value="F:protein serine/threonine phosphatase activity"/>
    <property type="evidence" value="ECO:0007669"/>
    <property type="project" value="UniProtKB-EC"/>
</dbReference>
<evidence type="ECO:0000313" key="3">
    <source>
        <dbReference type="EMBL" id="ODQ78843.1"/>
    </source>
</evidence>
<dbReference type="PANTHER" id="PTHR12320">
    <property type="entry name" value="PROTEIN PHOSPHATASE 2C"/>
    <property type="match status" value="1"/>
</dbReference>
<dbReference type="EC" id="3.1.3.16" evidence="1"/>
<feature type="domain" description="PPM-type phosphatase" evidence="2">
    <location>
        <begin position="135"/>
        <end position="403"/>
    </location>
</feature>
<evidence type="ECO:0000259" key="2">
    <source>
        <dbReference type="PROSITE" id="PS51746"/>
    </source>
</evidence>
<dbReference type="RefSeq" id="XP_018984171.1">
    <property type="nucleotide sequence ID" value="XM_019129390.1"/>
</dbReference>
<dbReference type="STRING" id="984486.A0A1E3QMB9"/>
<dbReference type="Pfam" id="PF13672">
    <property type="entry name" value="PP2C_2"/>
    <property type="match status" value="1"/>
</dbReference>
<keyword evidence="1" id="KW-0464">Manganese</keyword>
<reference evidence="4" key="1">
    <citation type="submission" date="2016-05" db="EMBL/GenBank/DDBJ databases">
        <title>Comparative genomics of biotechnologically important yeasts.</title>
        <authorList>
            <consortium name="DOE Joint Genome Institute"/>
            <person name="Riley R."/>
            <person name="Haridas S."/>
            <person name="Wolfe K.H."/>
            <person name="Lopes M.R."/>
            <person name="Hittinger C.T."/>
            <person name="Goker M."/>
            <person name="Salamov A."/>
            <person name="Wisecaver J."/>
            <person name="Long T.M."/>
            <person name="Aerts A.L."/>
            <person name="Barry K."/>
            <person name="Choi C."/>
            <person name="Clum A."/>
            <person name="Coughlan A.Y."/>
            <person name="Deshpande S."/>
            <person name="Douglass A.P."/>
            <person name="Hanson S.J."/>
            <person name="Klenk H.-P."/>
            <person name="Labutti K."/>
            <person name="Lapidus A."/>
            <person name="Lindquist E."/>
            <person name="Lipzen A."/>
            <person name="Meier-Kolthoff J.P."/>
            <person name="Ohm R.A."/>
            <person name="Otillar R.P."/>
            <person name="Pangilinan J."/>
            <person name="Peng Y."/>
            <person name="Rokas A."/>
            <person name="Rosa C.A."/>
            <person name="Scheuner C."/>
            <person name="Sibirny A.A."/>
            <person name="Slot J.C."/>
            <person name="Stielow J.B."/>
            <person name="Sun H."/>
            <person name="Kurtzman C.P."/>
            <person name="Blackwell M."/>
            <person name="Grigoriev I.V."/>
            <person name="Jeffries T.W."/>
        </authorList>
    </citation>
    <scope>NUCLEOTIDE SEQUENCE [LARGE SCALE GENOMIC DNA]</scope>
    <source>
        <strain evidence="4">NRRL Y-12698</strain>
    </source>
</reference>
<dbReference type="OrthoDB" id="25675at2759"/>
<dbReference type="AlphaFoldDB" id="A0A1E3QMB9"/>
<gene>
    <name evidence="3" type="ORF">BABINDRAFT_162520</name>
</gene>
<dbReference type="SMART" id="SM00332">
    <property type="entry name" value="PP2Cc"/>
    <property type="match status" value="1"/>
</dbReference>
<sequence length="407" mass="45346">MCPRNIITSRLCRALHNNSHRYSTLSQPQTPTTSAVKRFWTSLYAPMESYRPKPRTPKQDAETAARKLAAMHKRKTAAIAAAAKASTHIIDKFRFDFSFASHVHHGSKHTPLISSLTDLTDFEFSAVPRVPRRRVAGNVDTISVRSGDDALIASPYLLGIADGVSSWGANSDAGVWSRLILENMSRNVMQFKLNITDKTKTTHVPSYHFQEQEVLRCLDHSFVQTLETMDTDAIEGSSTVLISLILGNKLKIISIGDSKVYVIRKGALIETNEEQMQSGLCPQQIGTNHTDVLPSLVTWMDSVELQADDIVIVCSDGLSDNMWQDELVECVNKKLAEMERDGEEDMQKLANYLLYRSKDVAFDNFAVCPYTEKVNNLSLTQRCLDGLAVGGKVDDISICVARVVENY</sequence>
<dbReference type="GeneID" id="30147243"/>
<dbReference type="InterPro" id="IPR039123">
    <property type="entry name" value="PPTC7"/>
</dbReference>
<keyword evidence="4" id="KW-1185">Reference proteome</keyword>
<comment type="cofactor">
    <cofactor evidence="1">
        <name>Mn(2+)</name>
        <dbReference type="ChEBI" id="CHEBI:29035"/>
    </cofactor>
</comment>
<evidence type="ECO:0000313" key="4">
    <source>
        <dbReference type="Proteomes" id="UP000094336"/>
    </source>
</evidence>
<keyword evidence="1" id="KW-0378">Hydrolase</keyword>
<comment type="similarity">
    <text evidence="1">Belongs to the PP2C family.</text>
</comment>
<dbReference type="PROSITE" id="PS51746">
    <property type="entry name" value="PPM_2"/>
    <property type="match status" value="1"/>
</dbReference>
<accession>A0A1E3QMB9</accession>
<dbReference type="GO" id="GO:0046872">
    <property type="term" value="F:metal ion binding"/>
    <property type="evidence" value="ECO:0007669"/>
    <property type="project" value="UniProtKB-UniRule"/>
</dbReference>
<dbReference type="InterPro" id="IPR036457">
    <property type="entry name" value="PPM-type-like_dom_sf"/>
</dbReference>
<organism evidence="3 4">
    <name type="scientific">Babjeviella inositovora NRRL Y-12698</name>
    <dbReference type="NCBI Taxonomy" id="984486"/>
    <lineage>
        <taxon>Eukaryota</taxon>
        <taxon>Fungi</taxon>
        <taxon>Dikarya</taxon>
        <taxon>Ascomycota</taxon>
        <taxon>Saccharomycotina</taxon>
        <taxon>Pichiomycetes</taxon>
        <taxon>Serinales incertae sedis</taxon>
        <taxon>Babjeviella</taxon>
    </lineage>
</organism>
<evidence type="ECO:0000256" key="1">
    <source>
        <dbReference type="RuleBase" id="RU366020"/>
    </source>
</evidence>
<protein>
    <recommendedName>
        <fullName evidence="1">Protein phosphatase</fullName>
        <ecNumber evidence="1">3.1.3.16</ecNumber>
    </recommendedName>
</protein>
<dbReference type="InterPro" id="IPR001932">
    <property type="entry name" value="PPM-type_phosphatase-like_dom"/>
</dbReference>